<accession>A0ABR0KQS6</accession>
<keyword evidence="2" id="KW-0489">Methyltransferase</keyword>
<keyword evidence="2" id="KW-0808">Transferase</keyword>
<feature type="compositionally biased region" description="Basic and acidic residues" evidence="1">
    <location>
        <begin position="45"/>
        <end position="58"/>
    </location>
</feature>
<proteinExistence type="predicted"/>
<protein>
    <submittedName>
        <fullName evidence="2">Phosphatidylethanolamine N-methyltransferase</fullName>
        <ecNumber evidence="2">2.1.1.17</ecNumber>
    </submittedName>
</protein>
<evidence type="ECO:0000256" key="1">
    <source>
        <dbReference type="SAM" id="MobiDB-lite"/>
    </source>
</evidence>
<evidence type="ECO:0000313" key="3">
    <source>
        <dbReference type="Proteomes" id="UP001357485"/>
    </source>
</evidence>
<dbReference type="GO" id="GO:0032259">
    <property type="term" value="P:methylation"/>
    <property type="evidence" value="ECO:0007669"/>
    <property type="project" value="UniProtKB-KW"/>
</dbReference>
<organism evidence="2 3">
    <name type="scientific">Cryomyces antarcticus</name>
    <dbReference type="NCBI Taxonomy" id="329879"/>
    <lineage>
        <taxon>Eukaryota</taxon>
        <taxon>Fungi</taxon>
        <taxon>Dikarya</taxon>
        <taxon>Ascomycota</taxon>
        <taxon>Pezizomycotina</taxon>
        <taxon>Dothideomycetes</taxon>
        <taxon>Dothideomycetes incertae sedis</taxon>
        <taxon>Cryomyces</taxon>
    </lineage>
</organism>
<gene>
    <name evidence="2" type="primary">CHO2_1</name>
    <name evidence="2" type="ORF">LTR16_005864</name>
</gene>
<dbReference type="EMBL" id="JAVRRA010025628">
    <property type="protein sequence ID" value="KAK5109156.1"/>
    <property type="molecule type" value="Genomic_DNA"/>
</dbReference>
<evidence type="ECO:0000313" key="2">
    <source>
        <dbReference type="EMBL" id="KAK5109156.1"/>
    </source>
</evidence>
<feature type="compositionally biased region" description="Polar residues" evidence="1">
    <location>
        <begin position="20"/>
        <end position="37"/>
    </location>
</feature>
<sequence>MSGTSHDKGLEASGLRERLPQQSSAPRKATSPESAQETVMALNSAEEKAHKSEKDRKTYGRTPDGT</sequence>
<keyword evidence="3" id="KW-1185">Reference proteome</keyword>
<dbReference type="GO" id="GO:0004608">
    <property type="term" value="F:phosphatidylethanolamine N-methyltransferase activity"/>
    <property type="evidence" value="ECO:0007669"/>
    <property type="project" value="UniProtKB-EC"/>
</dbReference>
<dbReference type="Proteomes" id="UP001357485">
    <property type="component" value="Unassembled WGS sequence"/>
</dbReference>
<dbReference type="EC" id="2.1.1.17" evidence="2"/>
<name>A0ABR0KQS6_9PEZI</name>
<feature type="compositionally biased region" description="Basic and acidic residues" evidence="1">
    <location>
        <begin position="1"/>
        <end position="19"/>
    </location>
</feature>
<feature type="non-terminal residue" evidence="2">
    <location>
        <position position="66"/>
    </location>
</feature>
<comment type="caution">
    <text evidence="2">The sequence shown here is derived from an EMBL/GenBank/DDBJ whole genome shotgun (WGS) entry which is preliminary data.</text>
</comment>
<feature type="region of interest" description="Disordered" evidence="1">
    <location>
        <begin position="1"/>
        <end position="66"/>
    </location>
</feature>
<reference evidence="2 3" key="1">
    <citation type="submission" date="2023-08" db="EMBL/GenBank/DDBJ databases">
        <title>Black Yeasts Isolated from many extreme environments.</title>
        <authorList>
            <person name="Coleine C."/>
            <person name="Stajich J.E."/>
            <person name="Selbmann L."/>
        </authorList>
    </citation>
    <scope>NUCLEOTIDE SEQUENCE [LARGE SCALE GENOMIC DNA]</scope>
    <source>
        <strain evidence="2 3">CCFEE 536</strain>
    </source>
</reference>